<dbReference type="InterPro" id="IPR001188">
    <property type="entry name" value="Sperm_putr-bd"/>
</dbReference>
<reference evidence="7 8" key="1">
    <citation type="submission" date="2022-11" db="EMBL/GenBank/DDBJ databases">
        <authorList>
            <person name="Siebert D."/>
            <person name="Busche T."/>
            <person name="Saydam E."/>
            <person name="Kalinowski J."/>
            <person name="Ruckert C."/>
            <person name="Blombach B."/>
        </authorList>
    </citation>
    <scope>NUCLEOTIDE SEQUENCE [LARGE SCALE GENOMIC DNA]</scope>
    <source>
        <strain evidence="7 8">DSM 1083</strain>
    </source>
</reference>
<dbReference type="RefSeq" id="WP_420833322.1">
    <property type="nucleotide sequence ID" value="NZ_BAABDX010000002.1"/>
</dbReference>
<keyword evidence="3 6" id="KW-0732">Signal</keyword>
<organism evidence="7 8">
    <name type="scientific">Afipia carboxydohydrogena</name>
    <name type="common">Pseudomonas carboxydohydrogena</name>
    <dbReference type="NCBI Taxonomy" id="290"/>
    <lineage>
        <taxon>Bacteria</taxon>
        <taxon>Pseudomonadati</taxon>
        <taxon>Pseudomonadota</taxon>
        <taxon>Alphaproteobacteria</taxon>
        <taxon>Hyphomicrobiales</taxon>
        <taxon>Nitrobacteraceae</taxon>
        <taxon>Afipia</taxon>
    </lineage>
</organism>
<dbReference type="SUPFAM" id="SSF53850">
    <property type="entry name" value="Periplasmic binding protein-like II"/>
    <property type="match status" value="1"/>
</dbReference>
<sequence>MKIPKSFLMLATVLVVSSAQAAERVVNFYNWSSYMAPGVLEDFTKETGIKVVYDTFDANETLETRLLAGKSGYDLVVPTAYFLQRQIVAGVFQKLDKAKLPNLVNAWPEVTNHLAQYDPGNLYAANYMWGTTGIGYNVGAVRKILGPGAVIDSWDTIFNPDKIAKFKDCGIHMLDSADDILPAALNWLGLDPNSTRREDLEKAAEAVAKIRPYVRKFHSSEYLSALATGEICLAVGWSGDIKQAQKRAAESNNGVEIAYAIPKEGAQMFFDNLAIPSDAKNVDEAYALIDYLYRPEVAAKNSSFLGYASGNLAAQKLVDPKVLNDRGVYPDEATLRRLFIITARAPAMQRAINRLWTKVKTGR</sequence>
<keyword evidence="2 5" id="KW-0813">Transport</keyword>
<evidence type="ECO:0000256" key="6">
    <source>
        <dbReference type="SAM" id="SignalP"/>
    </source>
</evidence>
<evidence type="ECO:0000256" key="3">
    <source>
        <dbReference type="ARBA" id="ARBA00022729"/>
    </source>
</evidence>
<feature type="signal peptide" evidence="6">
    <location>
        <begin position="1"/>
        <end position="21"/>
    </location>
</feature>
<comment type="similarity">
    <text evidence="5">Belongs to the bacterial solute-binding protein PotD/PotF family.</text>
</comment>
<dbReference type="PANTHER" id="PTHR30222">
    <property type="entry name" value="SPERMIDINE/PUTRESCINE-BINDING PERIPLASMIC PROTEIN"/>
    <property type="match status" value="1"/>
</dbReference>
<dbReference type="CDD" id="cd13659">
    <property type="entry name" value="PBP2_PotF"/>
    <property type="match status" value="1"/>
</dbReference>
<dbReference type="PANTHER" id="PTHR30222:SF12">
    <property type="entry name" value="NORSPERMIDINE SENSOR"/>
    <property type="match status" value="1"/>
</dbReference>
<evidence type="ECO:0000256" key="4">
    <source>
        <dbReference type="ARBA" id="ARBA00022764"/>
    </source>
</evidence>
<comment type="subcellular location">
    <subcellularLocation>
        <location evidence="1 5">Periplasm</location>
    </subcellularLocation>
</comment>
<evidence type="ECO:0000256" key="5">
    <source>
        <dbReference type="PIRNR" id="PIRNR019574"/>
    </source>
</evidence>
<protein>
    <recommendedName>
        <fullName evidence="5">Putrescine-binding periplasmic protein</fullName>
    </recommendedName>
</protein>
<evidence type="ECO:0000313" key="7">
    <source>
        <dbReference type="EMBL" id="WEF50443.1"/>
    </source>
</evidence>
<accession>A0ABY8BKI1</accession>
<feature type="chain" id="PRO_5045072314" description="Putrescine-binding periplasmic protein" evidence="6">
    <location>
        <begin position="22"/>
        <end position="363"/>
    </location>
</feature>
<dbReference type="EMBL" id="CP113162">
    <property type="protein sequence ID" value="WEF50443.1"/>
    <property type="molecule type" value="Genomic_DNA"/>
</dbReference>
<dbReference type="Pfam" id="PF13416">
    <property type="entry name" value="SBP_bac_8"/>
    <property type="match status" value="1"/>
</dbReference>
<gene>
    <name evidence="7" type="ORF">AFIC_001982</name>
</gene>
<proteinExistence type="inferred from homology"/>
<evidence type="ECO:0000313" key="8">
    <source>
        <dbReference type="Proteomes" id="UP001213907"/>
    </source>
</evidence>
<keyword evidence="4 5" id="KW-0574">Periplasm</keyword>
<evidence type="ECO:0000256" key="2">
    <source>
        <dbReference type="ARBA" id="ARBA00022448"/>
    </source>
</evidence>
<dbReference type="PIRSF" id="PIRSF019574">
    <property type="entry name" value="Periplasmic_polyamine_BP"/>
    <property type="match status" value="1"/>
</dbReference>
<comment type="function">
    <text evidence="5">Required for the activity of the bacterial periplasmic transport system of putrescine.</text>
</comment>
<name>A0ABY8BKI1_AFICR</name>
<dbReference type="InterPro" id="IPR006059">
    <property type="entry name" value="SBP"/>
</dbReference>
<dbReference type="PRINTS" id="PR00909">
    <property type="entry name" value="SPERMDNBNDNG"/>
</dbReference>
<keyword evidence="8" id="KW-1185">Reference proteome</keyword>
<dbReference type="Gene3D" id="3.40.190.10">
    <property type="entry name" value="Periplasmic binding protein-like II"/>
    <property type="match status" value="2"/>
</dbReference>
<evidence type="ECO:0000256" key="1">
    <source>
        <dbReference type="ARBA" id="ARBA00004418"/>
    </source>
</evidence>
<dbReference type="Proteomes" id="UP001213907">
    <property type="component" value="Chromosome"/>
</dbReference>